<proteinExistence type="inferred from homology"/>
<dbReference type="PIRSF" id="PIRSF036492">
    <property type="entry name" value="ALDH"/>
    <property type="match status" value="1"/>
</dbReference>
<gene>
    <name evidence="5" type="ORF">ACFOMP_09585</name>
</gene>
<comment type="similarity">
    <text evidence="1 3">Belongs to the aldehyde dehydrogenase family.</text>
</comment>
<keyword evidence="2 3" id="KW-0560">Oxidoreductase</keyword>
<evidence type="ECO:0000256" key="1">
    <source>
        <dbReference type="ARBA" id="ARBA00009986"/>
    </source>
</evidence>
<dbReference type="RefSeq" id="WP_230998494.1">
    <property type="nucleotide sequence ID" value="NZ_JBHRXE010000020.1"/>
</dbReference>
<dbReference type="CDD" id="cd07087">
    <property type="entry name" value="ALDH_F3-13-14_CALDH-like"/>
    <property type="match status" value="1"/>
</dbReference>
<evidence type="ECO:0000256" key="2">
    <source>
        <dbReference type="ARBA" id="ARBA00023002"/>
    </source>
</evidence>
<dbReference type="Proteomes" id="UP001595596">
    <property type="component" value="Unassembled WGS sequence"/>
</dbReference>
<accession>A0ABV7RZ13</accession>
<protein>
    <recommendedName>
        <fullName evidence="3">Aldehyde dehydrogenase</fullName>
    </recommendedName>
</protein>
<dbReference type="PANTHER" id="PTHR43570">
    <property type="entry name" value="ALDEHYDE DEHYDROGENASE"/>
    <property type="match status" value="1"/>
</dbReference>
<organism evidence="5 6">
    <name type="scientific">Paracoccus simplex</name>
    <dbReference type="NCBI Taxonomy" id="2086346"/>
    <lineage>
        <taxon>Bacteria</taxon>
        <taxon>Pseudomonadati</taxon>
        <taxon>Pseudomonadota</taxon>
        <taxon>Alphaproteobacteria</taxon>
        <taxon>Rhodobacterales</taxon>
        <taxon>Paracoccaceae</taxon>
        <taxon>Paracoccus</taxon>
    </lineage>
</organism>
<dbReference type="Gene3D" id="3.40.309.10">
    <property type="entry name" value="Aldehyde Dehydrogenase, Chain A, domain 2"/>
    <property type="match status" value="1"/>
</dbReference>
<dbReference type="InterPro" id="IPR016161">
    <property type="entry name" value="Ald_DH/histidinol_DH"/>
</dbReference>
<dbReference type="Pfam" id="PF00171">
    <property type="entry name" value="Aldedh"/>
    <property type="match status" value="1"/>
</dbReference>
<dbReference type="InterPro" id="IPR016162">
    <property type="entry name" value="Ald_DH_N"/>
</dbReference>
<reference evidence="6" key="1">
    <citation type="journal article" date="2019" name="Int. J. Syst. Evol. Microbiol.">
        <title>The Global Catalogue of Microorganisms (GCM) 10K type strain sequencing project: providing services to taxonomists for standard genome sequencing and annotation.</title>
        <authorList>
            <consortium name="The Broad Institute Genomics Platform"/>
            <consortium name="The Broad Institute Genome Sequencing Center for Infectious Disease"/>
            <person name="Wu L."/>
            <person name="Ma J."/>
        </authorList>
    </citation>
    <scope>NUCLEOTIDE SEQUENCE [LARGE SCALE GENOMIC DNA]</scope>
    <source>
        <strain evidence="6">VKM B-3226</strain>
    </source>
</reference>
<sequence>MTNRFQSLFDLQCAYFLSDATKSYNWRIDQLDRMERMLTDNKDALCDALHQDFGKPPFEQLFEITVPSGVIRYYRENLKALIAPQKVELPKGLEATGNSGVIYKEPYGVTLVIGPFNAPILLLLDPAIAALAAGNTVILKPANTTPTTAALLSELIPRYFAPENVAIITGGREEISELLQLPFDFIFFTGSSAVGKVVMRAAAENLTPVILELGGQNTTIVDTTANLDIAADRIAWGHNAISGQWCIAPGYVYVHESVADVFIAKLKASLVKMYGEDPSQSPDLARMISEHDAKRVASYILPEKVVHGGRYDVKARYVEPTLLYPSTWDDPALQQEVFGPVLPVMPYGNLKEIVEIMKRKPKSLAAYIFSKNQAVIDFILGSLSFGGGCVNQTNLHCWIDSLPFGGVGNSGMGKYYGKAGFNALSNTKAMLIGNPDLELDVFPPYTGKDIAKNLSVFSGEE</sequence>
<evidence type="ECO:0000256" key="3">
    <source>
        <dbReference type="PIRNR" id="PIRNR036492"/>
    </source>
</evidence>
<name>A0ABV7RZ13_9RHOB</name>
<evidence type="ECO:0000313" key="5">
    <source>
        <dbReference type="EMBL" id="MFC3569702.1"/>
    </source>
</evidence>
<dbReference type="SUPFAM" id="SSF53720">
    <property type="entry name" value="ALDH-like"/>
    <property type="match status" value="1"/>
</dbReference>
<comment type="caution">
    <text evidence="5">The sequence shown here is derived from an EMBL/GenBank/DDBJ whole genome shotgun (WGS) entry which is preliminary data.</text>
</comment>
<dbReference type="Gene3D" id="3.40.605.10">
    <property type="entry name" value="Aldehyde Dehydrogenase, Chain A, domain 1"/>
    <property type="match status" value="1"/>
</dbReference>
<feature type="domain" description="Aldehyde dehydrogenase" evidence="4">
    <location>
        <begin position="26"/>
        <end position="429"/>
    </location>
</feature>
<dbReference type="EMBL" id="JBHRXE010000020">
    <property type="protein sequence ID" value="MFC3569702.1"/>
    <property type="molecule type" value="Genomic_DNA"/>
</dbReference>
<evidence type="ECO:0000313" key="6">
    <source>
        <dbReference type="Proteomes" id="UP001595596"/>
    </source>
</evidence>
<evidence type="ECO:0000259" key="4">
    <source>
        <dbReference type="Pfam" id="PF00171"/>
    </source>
</evidence>
<dbReference type="InterPro" id="IPR015590">
    <property type="entry name" value="Aldehyde_DH_dom"/>
</dbReference>
<dbReference type="PANTHER" id="PTHR43570:SF16">
    <property type="entry name" value="ALDEHYDE DEHYDROGENASE TYPE III, ISOFORM Q"/>
    <property type="match status" value="1"/>
</dbReference>
<dbReference type="InterPro" id="IPR016163">
    <property type="entry name" value="Ald_DH_C"/>
</dbReference>
<keyword evidence="6" id="KW-1185">Reference proteome</keyword>
<dbReference type="InterPro" id="IPR012394">
    <property type="entry name" value="Aldehyde_DH_NAD(P)"/>
</dbReference>